<evidence type="ECO:0000256" key="2">
    <source>
        <dbReference type="ARBA" id="ARBA00022440"/>
    </source>
</evidence>
<evidence type="ECO:0000313" key="6">
    <source>
        <dbReference type="EMBL" id="AEH60420.1"/>
    </source>
</evidence>
<sequence length="421" mass="47188">MVNLKDKLSSLKSIVSKDDASSSPSQSANNDPFGSDTDPFASGPPGFDSVPDLTNGGGGAPDFEGLPDFNQFPPSAPGANGFGAESSGTPGQQANSSNPKQVEENKDRINSLEKKLSKFEMSFNMMERENKEIKETVTKIDQSVIELLSLYEIVSNQVNPFVGENESGRDTIERFDKAEKRINEVGDMTVSLKNDVASLQNQLENMGMTQDTEDKISEIEEKLDAFSQALEMLNENFENISSQLDSFNERTEQNEIIISDLQDANSVIIERLDKLEISNNGSIQDQPLNEPENDEKSKDANVTPLVKLETIKSDPTRVIVLLNWIEFLIEKVGRNNLMDALDYYIDIGWINEDVRLEILAYARGIDYNVEKTTWRLLPEDHTKSLLFIERLSGRKIDKNMLSTLDREMTKVKHGLEEMYGI</sequence>
<organism evidence="6 7">
    <name type="scientific">Methanosalsum zhilinae (strain DSM 4017 / NBRC 107636 / OCM 62 / WeN5)</name>
    <name type="common">Methanohalophilus zhilinae</name>
    <dbReference type="NCBI Taxonomy" id="679901"/>
    <lineage>
        <taxon>Archaea</taxon>
        <taxon>Methanobacteriati</taxon>
        <taxon>Methanobacteriota</taxon>
        <taxon>Stenosarchaea group</taxon>
        <taxon>Methanomicrobia</taxon>
        <taxon>Methanosarcinales</taxon>
        <taxon>Methanosarcinaceae</taxon>
        <taxon>Methanosalsum</taxon>
    </lineage>
</organism>
<keyword evidence="3" id="KW-0175">Coiled coil</keyword>
<keyword evidence="6" id="KW-0969">Cilium</keyword>
<dbReference type="Proteomes" id="UP000006622">
    <property type="component" value="Chromosome"/>
</dbReference>
<feature type="domain" description="Archaeal flagella protein FlaD/E" evidence="5">
    <location>
        <begin position="306"/>
        <end position="393"/>
    </location>
</feature>
<dbReference type="Pfam" id="PF04659">
    <property type="entry name" value="Arch_fla_DE"/>
    <property type="match status" value="1"/>
</dbReference>
<dbReference type="PANTHER" id="PTHR40698:SF1">
    <property type="entry name" value="FLAGELLA-RELATED PROTEIN D-RELATED"/>
    <property type="match status" value="1"/>
</dbReference>
<dbReference type="STRING" id="679901.Mzhil_0550"/>
<dbReference type="InterPro" id="IPR009205">
    <property type="entry name" value="FlaC_arc"/>
</dbReference>
<feature type="compositionally biased region" description="Basic and acidic residues" evidence="4">
    <location>
        <begin position="1"/>
        <end position="20"/>
    </location>
</feature>
<keyword evidence="6" id="KW-0282">Flagellum</keyword>
<evidence type="ECO:0000313" key="7">
    <source>
        <dbReference type="Proteomes" id="UP000006622"/>
    </source>
</evidence>
<feature type="compositionally biased region" description="Polar residues" evidence="4">
    <location>
        <begin position="86"/>
        <end position="100"/>
    </location>
</feature>
<evidence type="ECO:0000256" key="1">
    <source>
        <dbReference type="ARBA" id="ARBA00004618"/>
    </source>
</evidence>
<dbReference type="EMBL" id="CP002101">
    <property type="protein sequence ID" value="AEH60420.1"/>
    <property type="molecule type" value="Genomic_DNA"/>
</dbReference>
<dbReference type="InterPro" id="IPR052494">
    <property type="entry name" value="Flagella_assembly_related"/>
</dbReference>
<evidence type="ECO:0000256" key="3">
    <source>
        <dbReference type="SAM" id="Coils"/>
    </source>
</evidence>
<dbReference type="OrthoDB" id="121879at2157"/>
<keyword evidence="7" id="KW-1185">Reference proteome</keyword>
<dbReference type="AlphaFoldDB" id="F7XQ58"/>
<dbReference type="KEGG" id="mzh:Mzhil_0550"/>
<gene>
    <name evidence="6" type="ordered locus">Mzhil_0550</name>
</gene>
<dbReference type="GO" id="GO:0097588">
    <property type="term" value="P:archaeal or bacterial-type flagellum-dependent cell motility"/>
    <property type="evidence" value="ECO:0007669"/>
    <property type="project" value="InterPro"/>
</dbReference>
<evidence type="ECO:0000256" key="4">
    <source>
        <dbReference type="SAM" id="MobiDB-lite"/>
    </source>
</evidence>
<feature type="region of interest" description="Disordered" evidence="4">
    <location>
        <begin position="280"/>
        <end position="300"/>
    </location>
</feature>
<feature type="compositionally biased region" description="Low complexity" evidence="4">
    <location>
        <begin position="21"/>
        <end position="32"/>
    </location>
</feature>
<dbReference type="PANTHER" id="PTHR40698">
    <property type="entry name" value="FLAGELLA-RELATED PROTEIN E-RELATED-RELATED"/>
    <property type="match status" value="1"/>
</dbReference>
<reference evidence="6 7" key="1">
    <citation type="submission" date="2010-07" db="EMBL/GenBank/DDBJ databases">
        <title>The complete genome of Methanosalsum zhilinae DSM 4017.</title>
        <authorList>
            <consortium name="US DOE Joint Genome Institute (JGI-PGF)"/>
            <person name="Lucas S."/>
            <person name="Copeland A."/>
            <person name="Lapidus A."/>
            <person name="Glavina del Rio T."/>
            <person name="Dalin E."/>
            <person name="Tice H."/>
            <person name="Bruce D."/>
            <person name="Goodwin L."/>
            <person name="Pitluck S."/>
            <person name="Kyrpides N."/>
            <person name="Mavromatis K."/>
            <person name="Ovchinnikova G."/>
            <person name="Daligault H."/>
            <person name="Detter J.C."/>
            <person name="Han C."/>
            <person name="Tapia R."/>
            <person name="Larimer F."/>
            <person name="Land M."/>
            <person name="Hauser L."/>
            <person name="Markowitz V."/>
            <person name="Cheng J.-F."/>
            <person name="Hugenholtz P."/>
            <person name="Woyke T."/>
            <person name="Wu D."/>
            <person name="Spring S."/>
            <person name="Schueler E."/>
            <person name="Brambilla E."/>
            <person name="Klenk H.-P."/>
            <person name="Eisen J.A."/>
        </authorList>
    </citation>
    <scope>NUCLEOTIDE SEQUENCE [LARGE SCALE GENOMIC DNA]</scope>
    <source>
        <strain evidence="7">DSM 4017 / NBRC 107636 / OCM 62 / WeN5</strain>
    </source>
</reference>
<accession>F7XQ58</accession>
<feature type="coiled-coil region" evidence="3">
    <location>
        <begin position="209"/>
        <end position="250"/>
    </location>
</feature>
<dbReference type="InterPro" id="IPR006752">
    <property type="entry name" value="Arch_fla_DE"/>
</dbReference>
<comment type="subcellular location">
    <subcellularLocation>
        <location evidence="1">Archaeal flagellum</location>
    </subcellularLocation>
</comment>
<keyword evidence="2" id="KW-0974">Archaeal flagellum</keyword>
<dbReference type="HOGENOM" id="CLU_640315_0_0_2"/>
<dbReference type="GeneID" id="10822159"/>
<dbReference type="RefSeq" id="WP_013897859.1">
    <property type="nucleotide sequence ID" value="NC_015676.1"/>
</dbReference>
<protein>
    <submittedName>
        <fullName evidence="6">Flagella protein</fullName>
    </submittedName>
</protein>
<proteinExistence type="predicted"/>
<keyword evidence="6" id="KW-0966">Cell projection</keyword>
<evidence type="ECO:0000259" key="5">
    <source>
        <dbReference type="Pfam" id="PF04659"/>
    </source>
</evidence>
<dbReference type="Pfam" id="PF05377">
    <property type="entry name" value="FlaC_arch"/>
    <property type="match status" value="1"/>
</dbReference>
<dbReference type="GO" id="GO:0097589">
    <property type="term" value="C:archaeal-type flagellum"/>
    <property type="evidence" value="ECO:0007669"/>
    <property type="project" value="UniProtKB-SubCell"/>
</dbReference>
<feature type="region of interest" description="Disordered" evidence="4">
    <location>
        <begin position="1"/>
        <end position="107"/>
    </location>
</feature>
<name>F7XQ58_METZD</name>